<dbReference type="InterPro" id="IPR013114">
    <property type="entry name" value="FabA_FabZ"/>
</dbReference>
<dbReference type="Proteomes" id="UP000474159">
    <property type="component" value="Unassembled WGS sequence"/>
</dbReference>
<dbReference type="Gene3D" id="3.10.129.10">
    <property type="entry name" value="Hotdog Thioesterase"/>
    <property type="match status" value="1"/>
</dbReference>
<reference evidence="2 3" key="1">
    <citation type="submission" date="2019-09" db="EMBL/GenBank/DDBJ databases">
        <title>YIM 48816 draft genome.</title>
        <authorList>
            <person name="Jiang L."/>
        </authorList>
    </citation>
    <scope>NUCLEOTIDE SEQUENCE [LARGE SCALE GENOMIC DNA]</scope>
    <source>
        <strain evidence="2 3">YIM 48816</strain>
    </source>
</reference>
<protein>
    <submittedName>
        <fullName evidence="2">Beta-hydroxyacyl-ACP dehydratase</fullName>
    </submittedName>
</protein>
<gene>
    <name evidence="2" type="ORF">F6X53_17665</name>
</gene>
<comment type="caution">
    <text evidence="2">The sequence shown here is derived from an EMBL/GenBank/DDBJ whole genome shotgun (WGS) entry which is preliminary data.</text>
</comment>
<dbReference type="AlphaFoldDB" id="A0A6L3SW06"/>
<keyword evidence="3" id="KW-1185">Reference proteome</keyword>
<dbReference type="InterPro" id="IPR029069">
    <property type="entry name" value="HotDog_dom_sf"/>
</dbReference>
<proteinExistence type="predicted"/>
<accession>A0A6L3SW06</accession>
<organism evidence="2 3">
    <name type="scientific">Methylobacterium soli</name>
    <dbReference type="NCBI Taxonomy" id="553447"/>
    <lineage>
        <taxon>Bacteria</taxon>
        <taxon>Pseudomonadati</taxon>
        <taxon>Pseudomonadota</taxon>
        <taxon>Alphaproteobacteria</taxon>
        <taxon>Hyphomicrobiales</taxon>
        <taxon>Methylobacteriaceae</taxon>
        <taxon>Methylobacterium</taxon>
    </lineage>
</organism>
<evidence type="ECO:0000313" key="3">
    <source>
        <dbReference type="Proteomes" id="UP000474159"/>
    </source>
</evidence>
<dbReference type="RefSeq" id="WP_151001509.1">
    <property type="nucleotide sequence ID" value="NZ_BPQY01000721.1"/>
</dbReference>
<dbReference type="PANTHER" id="PTHR30272:SF1">
    <property type="entry name" value="3-HYDROXYACYL-[ACYL-CARRIER-PROTEIN] DEHYDRATASE"/>
    <property type="match status" value="1"/>
</dbReference>
<dbReference type="SUPFAM" id="SSF54637">
    <property type="entry name" value="Thioesterase/thiol ester dehydrase-isomerase"/>
    <property type="match status" value="1"/>
</dbReference>
<dbReference type="Pfam" id="PF07977">
    <property type="entry name" value="FabA"/>
    <property type="match status" value="1"/>
</dbReference>
<dbReference type="PANTHER" id="PTHR30272">
    <property type="entry name" value="3-HYDROXYACYL-[ACYL-CARRIER-PROTEIN] DEHYDRATASE"/>
    <property type="match status" value="1"/>
</dbReference>
<dbReference type="OrthoDB" id="9812462at2"/>
<dbReference type="EMBL" id="VZZK01000018">
    <property type="protein sequence ID" value="KAB1077785.1"/>
    <property type="molecule type" value="Genomic_DNA"/>
</dbReference>
<evidence type="ECO:0000256" key="1">
    <source>
        <dbReference type="ARBA" id="ARBA00023239"/>
    </source>
</evidence>
<name>A0A6L3SW06_9HYPH</name>
<sequence>MRLEYFEMIDQVVHLDRAAGRIEALAVVPDASPVFEGHFPGHPLVPGVLLAETMAQASGYLVLAHLGFAQMPFLMAVDKARFRSFVGPGATLNVAASLEHDGSGYAVTKATIRHAGKLLADAELRFRTMPFPDGLDAPMRARARAIGLPMEDAGGVAP</sequence>
<evidence type="ECO:0000313" key="2">
    <source>
        <dbReference type="EMBL" id="KAB1077785.1"/>
    </source>
</evidence>
<keyword evidence="1" id="KW-0456">Lyase</keyword>
<dbReference type="GO" id="GO:0016829">
    <property type="term" value="F:lyase activity"/>
    <property type="evidence" value="ECO:0007669"/>
    <property type="project" value="UniProtKB-KW"/>
</dbReference>